<reference evidence="3 4" key="1">
    <citation type="submission" date="2005-07" db="EMBL/GenBank/DDBJ databases">
        <authorList>
            <person name="Mural R.J."/>
            <person name="Li P.W."/>
            <person name="Adams M.D."/>
            <person name="Amanatides P.G."/>
            <person name="Baden-Tillson H."/>
            <person name="Barnstead M."/>
            <person name="Chin S.H."/>
            <person name="Dew I."/>
            <person name="Evans C.A."/>
            <person name="Ferriera S."/>
            <person name="Flanigan M."/>
            <person name="Fosler C."/>
            <person name="Glodek A."/>
            <person name="Gu Z."/>
            <person name="Holt R.A."/>
            <person name="Jennings D."/>
            <person name="Kraft C.L."/>
            <person name="Lu F."/>
            <person name="Nguyen T."/>
            <person name="Nusskern D.R."/>
            <person name="Pfannkoch C.M."/>
            <person name="Sitter C."/>
            <person name="Sutton G.G."/>
            <person name="Venter J.C."/>
            <person name="Wang Z."/>
            <person name="Woodage T."/>
            <person name="Zheng X.H."/>
            <person name="Zhong F."/>
        </authorList>
    </citation>
    <scope>NUCLEOTIDE SEQUENCE [LARGE SCALE GENOMIC DNA]</scope>
    <source>
        <strain>BN</strain>
        <strain evidence="4">Sprague-Dawley</strain>
    </source>
</reference>
<gene>
    <name evidence="3" type="ORF">rCG_42619</name>
</gene>
<dbReference type="InterPro" id="IPR039867">
    <property type="entry name" value="Furry/Tao3/Mor2"/>
</dbReference>
<dbReference type="PANTHER" id="PTHR12295:SF29">
    <property type="entry name" value="PROTEIN FURRY HOMOLOG"/>
    <property type="match status" value="1"/>
</dbReference>
<dbReference type="Pfam" id="PF19421">
    <property type="entry name" value="Fry_C"/>
    <property type="match status" value="1"/>
</dbReference>
<dbReference type="InterPro" id="IPR045842">
    <property type="entry name" value="Fry_C"/>
</dbReference>
<evidence type="ECO:0000256" key="1">
    <source>
        <dbReference type="SAM" id="MobiDB-lite"/>
    </source>
</evidence>
<organism evidence="3 4">
    <name type="scientific">Rattus norvegicus</name>
    <name type="common">Rat</name>
    <dbReference type="NCBI Taxonomy" id="10116"/>
    <lineage>
        <taxon>Eukaryota</taxon>
        <taxon>Metazoa</taxon>
        <taxon>Chordata</taxon>
        <taxon>Craniata</taxon>
        <taxon>Vertebrata</taxon>
        <taxon>Euteleostomi</taxon>
        <taxon>Mammalia</taxon>
        <taxon>Eutheria</taxon>
        <taxon>Euarchontoglires</taxon>
        <taxon>Glires</taxon>
        <taxon>Rodentia</taxon>
        <taxon>Myomorpha</taxon>
        <taxon>Muroidea</taxon>
        <taxon>Muridae</taxon>
        <taxon>Murinae</taxon>
        <taxon>Rattus</taxon>
    </lineage>
</organism>
<protein>
    <submittedName>
        <fullName evidence="3">RCG42619, isoform CRA_b</fullName>
    </submittedName>
</protein>
<dbReference type="AlphaFoldDB" id="A6K149"/>
<feature type="region of interest" description="Disordered" evidence="1">
    <location>
        <begin position="83"/>
        <end position="112"/>
    </location>
</feature>
<dbReference type="EMBL" id="CH474012">
    <property type="protein sequence ID" value="EDL89507.1"/>
    <property type="molecule type" value="Genomic_DNA"/>
</dbReference>
<evidence type="ECO:0000313" key="3">
    <source>
        <dbReference type="EMBL" id="EDL89507.1"/>
    </source>
</evidence>
<feature type="compositionally biased region" description="Low complexity" evidence="1">
    <location>
        <begin position="97"/>
        <end position="112"/>
    </location>
</feature>
<proteinExistence type="predicted"/>
<dbReference type="Proteomes" id="UP000234681">
    <property type="component" value="Chromosome 12"/>
</dbReference>
<accession>A6K149</accession>
<feature type="domain" description="Protein furry C-terminal" evidence="2">
    <location>
        <begin position="55"/>
        <end position="208"/>
    </location>
</feature>
<dbReference type="GO" id="GO:0000902">
    <property type="term" value="P:cell morphogenesis"/>
    <property type="evidence" value="ECO:0007669"/>
    <property type="project" value="InterPro"/>
</dbReference>
<dbReference type="PANTHER" id="PTHR12295">
    <property type="entry name" value="FURRY-RELATED"/>
    <property type="match status" value="1"/>
</dbReference>
<evidence type="ECO:0000313" key="4">
    <source>
        <dbReference type="Proteomes" id="UP000234681"/>
    </source>
</evidence>
<name>A6K149_RAT</name>
<evidence type="ECO:0000259" key="2">
    <source>
        <dbReference type="Pfam" id="PF19421"/>
    </source>
</evidence>
<sequence>MEVLKTIEKYVQSIHWREALNILKLVVSRSASLVLPSYQHSDLSKIELHRVWTSASKELPGKTLDFHFDISETPIIGRRYDELQNSSGRDGKPRAMAVTRSASSTSSGSNSNVLVPVSWKRPQYSQKRTKEKLVHVLSLCGQEVGLSKNPSVIFSSCGDLDLPEHQTSLVSSEDGTREQENMDDANSEQQFRVFRDFDFLDVELEDGEELQVRHCYSYLILALREVHCIIAVSLYLVSITTRALTSPPARLPTCVSTST</sequence>